<dbReference type="InterPro" id="IPR020845">
    <property type="entry name" value="AMP-binding_CS"/>
</dbReference>
<dbReference type="Pfam" id="PF00501">
    <property type="entry name" value="AMP-binding"/>
    <property type="match status" value="1"/>
</dbReference>
<sequence length="474" mass="51067">MADLLSQFAQTVARFPDQAAIVNPNGETISFATLQARANGLAATWSRAGVARGDRVLLAMGISSDLYASLAALWSLGATVVLPEPALGLAGLRHAVKTTNVSSFCATGAFRALKLVVPELWLKPRLKMVESKQIGDLRRTDLDDIALISFTSGTTGAPKAIPRSHAFLMAQHNAVAPLLDSAQPERDLVAFPVFALINLASGRTSVLPNWKMSRIAKLPAAQLAKWITDQGVTRALLPPALCQTLAQTEALTSLKQVFTGGGPIFPDMLVAMQDTHPTLNVTCVYGSTEAEPIAHLDADDISQSDFDAMRDGQGLLVGRATPTTRVCIVDHEIQVTGDHVNRGYLDPTHDADNKVNHDGIIWHRTGDAGRLDEENRLWLLGRVGTEVNLNGQRTYPFSIEVAVRQWSGVTSCAFVSLKNDPLLVIAGDIAMQNQWKTNAAALGITQVRHVPAIPMDKRHASKVDRIALLRQLGG</sequence>
<dbReference type="InterPro" id="IPR050237">
    <property type="entry name" value="ATP-dep_AMP-bd_enzyme"/>
</dbReference>
<keyword evidence="3" id="KW-1185">Reference proteome</keyword>
<dbReference type="AlphaFoldDB" id="A0A7W9BM93"/>
<dbReference type="Proteomes" id="UP000535415">
    <property type="component" value="Unassembled WGS sequence"/>
</dbReference>
<dbReference type="PROSITE" id="PS00455">
    <property type="entry name" value="AMP_BINDING"/>
    <property type="match status" value="1"/>
</dbReference>
<organism evidence="2 3">
    <name type="scientific">Yoonia ponticola</name>
    <dbReference type="NCBI Taxonomy" id="1524255"/>
    <lineage>
        <taxon>Bacteria</taxon>
        <taxon>Pseudomonadati</taxon>
        <taxon>Pseudomonadota</taxon>
        <taxon>Alphaproteobacteria</taxon>
        <taxon>Rhodobacterales</taxon>
        <taxon>Paracoccaceae</taxon>
        <taxon>Yoonia</taxon>
    </lineage>
</organism>
<dbReference type="Gene3D" id="3.40.50.12780">
    <property type="entry name" value="N-terminal domain of ligase-like"/>
    <property type="match status" value="1"/>
</dbReference>
<name>A0A7W9BM93_9RHOB</name>
<keyword evidence="2" id="KW-0436">Ligase</keyword>
<reference evidence="2 3" key="1">
    <citation type="submission" date="2020-08" db="EMBL/GenBank/DDBJ databases">
        <title>Genomic Encyclopedia of Type Strains, Phase IV (KMG-IV): sequencing the most valuable type-strain genomes for metagenomic binning, comparative biology and taxonomic classification.</title>
        <authorList>
            <person name="Goeker M."/>
        </authorList>
    </citation>
    <scope>NUCLEOTIDE SEQUENCE [LARGE SCALE GENOMIC DNA]</scope>
    <source>
        <strain evidence="2 3">DSM 101064</strain>
    </source>
</reference>
<evidence type="ECO:0000313" key="2">
    <source>
        <dbReference type="EMBL" id="MBB5723123.1"/>
    </source>
</evidence>
<gene>
    <name evidence="2" type="ORF">FHS72_002760</name>
</gene>
<dbReference type="RefSeq" id="WP_183530044.1">
    <property type="nucleotide sequence ID" value="NZ_JACIJM010000008.1"/>
</dbReference>
<evidence type="ECO:0000313" key="3">
    <source>
        <dbReference type="Proteomes" id="UP000535415"/>
    </source>
</evidence>
<dbReference type="GO" id="GO:0016874">
    <property type="term" value="F:ligase activity"/>
    <property type="evidence" value="ECO:0007669"/>
    <property type="project" value="UniProtKB-KW"/>
</dbReference>
<feature type="domain" description="AMP-dependent synthetase/ligase" evidence="1">
    <location>
        <begin position="8"/>
        <end position="338"/>
    </location>
</feature>
<dbReference type="InterPro" id="IPR042099">
    <property type="entry name" value="ANL_N_sf"/>
</dbReference>
<dbReference type="SUPFAM" id="SSF56801">
    <property type="entry name" value="Acetyl-CoA synthetase-like"/>
    <property type="match status" value="1"/>
</dbReference>
<dbReference type="EMBL" id="JACIJM010000008">
    <property type="protein sequence ID" value="MBB5723123.1"/>
    <property type="molecule type" value="Genomic_DNA"/>
</dbReference>
<dbReference type="PANTHER" id="PTHR43767">
    <property type="entry name" value="LONG-CHAIN-FATTY-ACID--COA LIGASE"/>
    <property type="match status" value="1"/>
</dbReference>
<dbReference type="InterPro" id="IPR000873">
    <property type="entry name" value="AMP-dep_synth/lig_dom"/>
</dbReference>
<evidence type="ECO:0000259" key="1">
    <source>
        <dbReference type="Pfam" id="PF00501"/>
    </source>
</evidence>
<comment type="caution">
    <text evidence="2">The sequence shown here is derived from an EMBL/GenBank/DDBJ whole genome shotgun (WGS) entry which is preliminary data.</text>
</comment>
<accession>A0A7W9BM93</accession>
<proteinExistence type="predicted"/>
<protein>
    <submittedName>
        <fullName evidence="2">Acyl-coenzyme A synthetase/AMP-(Fatty) acid ligase</fullName>
    </submittedName>
</protein>
<dbReference type="PANTHER" id="PTHR43767:SF1">
    <property type="entry name" value="NONRIBOSOMAL PEPTIDE SYNTHASE PES1 (EUROFUNG)-RELATED"/>
    <property type="match status" value="1"/>
</dbReference>